<dbReference type="AlphaFoldDB" id="A0AAD5KD50"/>
<evidence type="ECO:0000313" key="3">
    <source>
        <dbReference type="Proteomes" id="UP001209540"/>
    </source>
</evidence>
<dbReference type="InterPro" id="IPR031872">
    <property type="entry name" value="NDC10_II"/>
</dbReference>
<sequence length="142" mass="16500">MRALRTLAGFTAEASQFYLSHVAVIPPPELRRKVFNWIDAWRQRLDNGDVEQSSFAADGFLKLLEQLRVVLLQDSVLMRERFPYHCLWQDSLFQDELYLEFECELNPALENEVEPADLLLQRAVPVLENKASVLQQLLNLLN</sequence>
<dbReference type="Pfam" id="PF16787">
    <property type="entry name" value="NDC10_II"/>
    <property type="match status" value="1"/>
</dbReference>
<comment type="caution">
    <text evidence="2">The sequence shown here is derived from an EMBL/GenBank/DDBJ whole genome shotgun (WGS) entry which is preliminary data.</text>
</comment>
<dbReference type="EMBL" id="JAIXMP010000001">
    <property type="protein sequence ID" value="KAI9278958.1"/>
    <property type="molecule type" value="Genomic_DNA"/>
</dbReference>
<organism evidence="2 3">
    <name type="scientific">Phascolomyces articulosus</name>
    <dbReference type="NCBI Taxonomy" id="60185"/>
    <lineage>
        <taxon>Eukaryota</taxon>
        <taxon>Fungi</taxon>
        <taxon>Fungi incertae sedis</taxon>
        <taxon>Mucoromycota</taxon>
        <taxon>Mucoromycotina</taxon>
        <taxon>Mucoromycetes</taxon>
        <taxon>Mucorales</taxon>
        <taxon>Lichtheimiaceae</taxon>
        <taxon>Phascolomyces</taxon>
    </lineage>
</organism>
<dbReference type="Gene3D" id="1.10.443.20">
    <property type="entry name" value="Centromere DNA-binding protein complex CBF3 subunit, domain 2"/>
    <property type="match status" value="1"/>
</dbReference>
<dbReference type="Proteomes" id="UP001209540">
    <property type="component" value="Unassembled WGS sequence"/>
</dbReference>
<accession>A0AAD5KD50</accession>
<dbReference type="GO" id="GO:0003677">
    <property type="term" value="F:DNA binding"/>
    <property type="evidence" value="ECO:0007669"/>
    <property type="project" value="InterPro"/>
</dbReference>
<feature type="domain" description="Ndc10" evidence="1">
    <location>
        <begin position="7"/>
        <end position="97"/>
    </location>
</feature>
<name>A0AAD5KD50_9FUNG</name>
<gene>
    <name evidence="2" type="ORF">BDA99DRAFT_531686</name>
</gene>
<dbReference type="InterPro" id="IPR038279">
    <property type="entry name" value="Ndc10_dom2_sf"/>
</dbReference>
<keyword evidence="3" id="KW-1185">Reference proteome</keyword>
<evidence type="ECO:0000259" key="1">
    <source>
        <dbReference type="Pfam" id="PF16787"/>
    </source>
</evidence>
<reference evidence="2" key="2">
    <citation type="submission" date="2023-02" db="EMBL/GenBank/DDBJ databases">
        <authorList>
            <consortium name="DOE Joint Genome Institute"/>
            <person name="Mondo S.J."/>
            <person name="Chang Y."/>
            <person name="Wang Y."/>
            <person name="Ahrendt S."/>
            <person name="Andreopoulos W."/>
            <person name="Barry K."/>
            <person name="Beard J."/>
            <person name="Benny G.L."/>
            <person name="Blankenship S."/>
            <person name="Bonito G."/>
            <person name="Cuomo C."/>
            <person name="Desiro A."/>
            <person name="Gervers K.A."/>
            <person name="Hundley H."/>
            <person name="Kuo A."/>
            <person name="LaButti K."/>
            <person name="Lang B.F."/>
            <person name="Lipzen A."/>
            <person name="O'Donnell K."/>
            <person name="Pangilinan J."/>
            <person name="Reynolds N."/>
            <person name="Sandor L."/>
            <person name="Smith M.W."/>
            <person name="Tsang A."/>
            <person name="Grigoriev I.V."/>
            <person name="Stajich J.E."/>
            <person name="Spatafora J.W."/>
        </authorList>
    </citation>
    <scope>NUCLEOTIDE SEQUENCE</scope>
    <source>
        <strain evidence="2">RSA 2281</strain>
    </source>
</reference>
<evidence type="ECO:0000313" key="2">
    <source>
        <dbReference type="EMBL" id="KAI9278958.1"/>
    </source>
</evidence>
<proteinExistence type="predicted"/>
<reference evidence="2" key="1">
    <citation type="journal article" date="2022" name="IScience">
        <title>Evolution of zygomycete secretomes and the origins of terrestrial fungal ecologies.</title>
        <authorList>
            <person name="Chang Y."/>
            <person name="Wang Y."/>
            <person name="Mondo S."/>
            <person name="Ahrendt S."/>
            <person name="Andreopoulos W."/>
            <person name="Barry K."/>
            <person name="Beard J."/>
            <person name="Benny G.L."/>
            <person name="Blankenship S."/>
            <person name="Bonito G."/>
            <person name="Cuomo C."/>
            <person name="Desiro A."/>
            <person name="Gervers K.A."/>
            <person name="Hundley H."/>
            <person name="Kuo A."/>
            <person name="LaButti K."/>
            <person name="Lang B.F."/>
            <person name="Lipzen A."/>
            <person name="O'Donnell K."/>
            <person name="Pangilinan J."/>
            <person name="Reynolds N."/>
            <person name="Sandor L."/>
            <person name="Smith M.E."/>
            <person name="Tsang A."/>
            <person name="Grigoriev I.V."/>
            <person name="Stajich J.E."/>
            <person name="Spatafora J.W."/>
        </authorList>
    </citation>
    <scope>NUCLEOTIDE SEQUENCE</scope>
    <source>
        <strain evidence="2">RSA 2281</strain>
    </source>
</reference>
<protein>
    <recommendedName>
        <fullName evidence="1">Ndc10 domain-containing protein</fullName>
    </recommendedName>
</protein>